<dbReference type="EMBL" id="JAPQKS010000005">
    <property type="protein sequence ID" value="KAJ5226055.1"/>
    <property type="molecule type" value="Genomic_DNA"/>
</dbReference>
<organism evidence="1 2">
    <name type="scientific">Penicillium chermesinum</name>
    <dbReference type="NCBI Taxonomy" id="63820"/>
    <lineage>
        <taxon>Eukaryota</taxon>
        <taxon>Fungi</taxon>
        <taxon>Dikarya</taxon>
        <taxon>Ascomycota</taxon>
        <taxon>Pezizomycotina</taxon>
        <taxon>Eurotiomycetes</taxon>
        <taxon>Eurotiomycetidae</taxon>
        <taxon>Eurotiales</taxon>
        <taxon>Aspergillaceae</taxon>
        <taxon>Penicillium</taxon>
    </lineage>
</organism>
<keyword evidence="2" id="KW-1185">Reference proteome</keyword>
<dbReference type="AlphaFoldDB" id="A0A9W9TM08"/>
<dbReference type="RefSeq" id="XP_058329466.1">
    <property type="nucleotide sequence ID" value="XM_058476576.1"/>
</dbReference>
<dbReference type="Proteomes" id="UP001150941">
    <property type="component" value="Unassembled WGS sequence"/>
</dbReference>
<sequence length="84" mass="9009">MARRAYRKNVVVDVHASRDASGCPGARPKQTVAAPPHDFALSLPFLPQSSSSTSSHPKTSELQFLAPSSSILSFMPFHATMNSP</sequence>
<accession>A0A9W9TM08</accession>
<proteinExistence type="predicted"/>
<dbReference type="GeneID" id="83203879"/>
<reference evidence="1" key="1">
    <citation type="submission" date="2022-11" db="EMBL/GenBank/DDBJ databases">
        <authorList>
            <person name="Petersen C."/>
        </authorList>
    </citation>
    <scope>NUCLEOTIDE SEQUENCE</scope>
    <source>
        <strain evidence="1">IBT 19713</strain>
    </source>
</reference>
<reference evidence="1" key="2">
    <citation type="journal article" date="2023" name="IMA Fungus">
        <title>Comparative genomic study of the Penicillium genus elucidates a diverse pangenome and 15 lateral gene transfer events.</title>
        <authorList>
            <person name="Petersen C."/>
            <person name="Sorensen T."/>
            <person name="Nielsen M.R."/>
            <person name="Sondergaard T.E."/>
            <person name="Sorensen J.L."/>
            <person name="Fitzpatrick D.A."/>
            <person name="Frisvad J.C."/>
            <person name="Nielsen K.L."/>
        </authorList>
    </citation>
    <scope>NUCLEOTIDE SEQUENCE</scope>
    <source>
        <strain evidence="1">IBT 19713</strain>
    </source>
</reference>
<gene>
    <name evidence="1" type="ORF">N7468_007280</name>
</gene>
<evidence type="ECO:0000313" key="2">
    <source>
        <dbReference type="Proteomes" id="UP001150941"/>
    </source>
</evidence>
<evidence type="ECO:0000313" key="1">
    <source>
        <dbReference type="EMBL" id="KAJ5226055.1"/>
    </source>
</evidence>
<comment type="caution">
    <text evidence="1">The sequence shown here is derived from an EMBL/GenBank/DDBJ whole genome shotgun (WGS) entry which is preliminary data.</text>
</comment>
<protein>
    <submittedName>
        <fullName evidence="1">Uncharacterized protein</fullName>
    </submittedName>
</protein>
<name>A0A9W9TM08_9EURO</name>